<dbReference type="PANTHER" id="PTHR37451:SF3">
    <property type="entry name" value="MARVEL DOMAIN-CONTAINING PROTEIN"/>
    <property type="match status" value="1"/>
</dbReference>
<dbReference type="PANTHER" id="PTHR37451">
    <property type="entry name" value="MARVEL DOMAIN"/>
    <property type="match status" value="1"/>
</dbReference>
<proteinExistence type="predicted"/>
<keyword evidence="4" id="KW-1185">Reference proteome</keyword>
<feature type="transmembrane region" description="Helical" evidence="2">
    <location>
        <begin position="21"/>
        <end position="39"/>
    </location>
</feature>
<dbReference type="AlphaFoldDB" id="A0A3N2PXF8"/>
<gene>
    <name evidence="3" type="ORF">SODALDRAFT_323646</name>
</gene>
<reference evidence="3 4" key="1">
    <citation type="journal article" date="2018" name="Mol. Ecol.">
        <title>The obligate alkalophilic soda-lake fungus Sodiomyces alkalinus has shifted to a protein diet.</title>
        <authorList>
            <person name="Grum-Grzhimaylo A.A."/>
            <person name="Falkoski D.L."/>
            <person name="van den Heuvel J."/>
            <person name="Valero-Jimenez C.A."/>
            <person name="Min B."/>
            <person name="Choi I.G."/>
            <person name="Lipzen A."/>
            <person name="Daum C.G."/>
            <person name="Aanen D.K."/>
            <person name="Tsang A."/>
            <person name="Henrissat B."/>
            <person name="Bilanenko E.N."/>
            <person name="de Vries R.P."/>
            <person name="van Kan J.A.L."/>
            <person name="Grigoriev I.V."/>
            <person name="Debets A.J.M."/>
        </authorList>
    </citation>
    <scope>NUCLEOTIDE SEQUENCE [LARGE SCALE GENOMIC DNA]</scope>
    <source>
        <strain evidence="3 4">F11</strain>
    </source>
</reference>
<feature type="compositionally biased region" description="Low complexity" evidence="1">
    <location>
        <begin position="262"/>
        <end position="277"/>
    </location>
</feature>
<evidence type="ECO:0000256" key="2">
    <source>
        <dbReference type="SAM" id="Phobius"/>
    </source>
</evidence>
<dbReference type="EMBL" id="ML119054">
    <property type="protein sequence ID" value="ROT39223.1"/>
    <property type="molecule type" value="Genomic_DNA"/>
</dbReference>
<sequence>MMKIFDWDPEIVPGAKLGMHSFQIIFSFVIWCLQIGVFVNDDSRIVGNNGWTFAVCFLSIPAWIYLIGTPRWPRTRKFAEPHAMLVVDLVFTVIWLSAFSTQAAYNTSGLCGGACSLSKAIVGLGVFETLAWIGSTAISIFTLRHYRFHGELPGYDKRRITNDNIDPDKAAFSMAPHDDEAYAPVQMDDHPDHHTDIGYGGSASGAFNDNPYRPGGRYGSADDDDPNRYGSLPSRHNAMFDSGTDYGRQPTPSMTGARQPSPYGGAAATSPYAPPTAHDVVDDSAPVQFPPADYDRTLR</sequence>
<dbReference type="RefSeq" id="XP_028467029.1">
    <property type="nucleotide sequence ID" value="XM_028609816.1"/>
</dbReference>
<dbReference type="OrthoDB" id="5284712at2759"/>
<feature type="transmembrane region" description="Helical" evidence="2">
    <location>
        <begin position="120"/>
        <end position="143"/>
    </location>
</feature>
<keyword evidence="2" id="KW-1133">Transmembrane helix</keyword>
<feature type="transmembrane region" description="Helical" evidence="2">
    <location>
        <begin position="51"/>
        <end position="70"/>
    </location>
</feature>
<organism evidence="3 4">
    <name type="scientific">Sodiomyces alkalinus (strain CBS 110278 / VKM F-3762 / F11)</name>
    <name type="common">Alkaliphilic filamentous fungus</name>
    <dbReference type="NCBI Taxonomy" id="1314773"/>
    <lineage>
        <taxon>Eukaryota</taxon>
        <taxon>Fungi</taxon>
        <taxon>Dikarya</taxon>
        <taxon>Ascomycota</taxon>
        <taxon>Pezizomycotina</taxon>
        <taxon>Sordariomycetes</taxon>
        <taxon>Hypocreomycetidae</taxon>
        <taxon>Glomerellales</taxon>
        <taxon>Plectosphaerellaceae</taxon>
        <taxon>Sodiomyces</taxon>
    </lineage>
</organism>
<name>A0A3N2PXF8_SODAK</name>
<evidence type="ECO:0000313" key="4">
    <source>
        <dbReference type="Proteomes" id="UP000272025"/>
    </source>
</evidence>
<evidence type="ECO:0008006" key="5">
    <source>
        <dbReference type="Google" id="ProtNLM"/>
    </source>
</evidence>
<feature type="region of interest" description="Disordered" evidence="1">
    <location>
        <begin position="183"/>
        <end position="299"/>
    </location>
</feature>
<keyword evidence="2" id="KW-0472">Membrane</keyword>
<dbReference type="STRING" id="1314773.A0A3N2PXF8"/>
<evidence type="ECO:0000256" key="1">
    <source>
        <dbReference type="SAM" id="MobiDB-lite"/>
    </source>
</evidence>
<evidence type="ECO:0000313" key="3">
    <source>
        <dbReference type="EMBL" id="ROT39223.1"/>
    </source>
</evidence>
<protein>
    <recommendedName>
        <fullName evidence="5">MARVEL domain-containing protein</fullName>
    </recommendedName>
</protein>
<feature type="transmembrane region" description="Helical" evidence="2">
    <location>
        <begin position="82"/>
        <end position="100"/>
    </location>
</feature>
<dbReference type="GeneID" id="39578294"/>
<dbReference type="Proteomes" id="UP000272025">
    <property type="component" value="Unassembled WGS sequence"/>
</dbReference>
<feature type="compositionally biased region" description="Basic and acidic residues" evidence="1">
    <location>
        <begin position="187"/>
        <end position="196"/>
    </location>
</feature>
<accession>A0A3N2PXF8</accession>
<keyword evidence="2" id="KW-0812">Transmembrane</keyword>